<accession>A0A841J672</accession>
<comment type="caution">
    <text evidence="2">The sequence shown here is derived from an EMBL/GenBank/DDBJ whole genome shotgun (WGS) entry which is preliminary data.</text>
</comment>
<keyword evidence="3" id="KW-1185">Reference proteome</keyword>
<dbReference type="EMBL" id="JACIJP010000005">
    <property type="protein sequence ID" value="MBB6125026.1"/>
    <property type="molecule type" value="Genomic_DNA"/>
</dbReference>
<keyword evidence="1" id="KW-0472">Membrane</keyword>
<keyword evidence="1" id="KW-0812">Transmembrane</keyword>
<proteinExistence type="predicted"/>
<organism evidence="2 3">
    <name type="scientific">Sphingobium subterraneum</name>
    <dbReference type="NCBI Taxonomy" id="627688"/>
    <lineage>
        <taxon>Bacteria</taxon>
        <taxon>Pseudomonadati</taxon>
        <taxon>Pseudomonadota</taxon>
        <taxon>Alphaproteobacteria</taxon>
        <taxon>Sphingomonadales</taxon>
        <taxon>Sphingomonadaceae</taxon>
        <taxon>Sphingobium</taxon>
    </lineage>
</organism>
<protein>
    <submittedName>
        <fullName evidence="2">Uncharacterized protein</fullName>
    </submittedName>
</protein>
<keyword evidence="1" id="KW-1133">Transmembrane helix</keyword>
<sequence>MSGTFDRLRKGEHGWTTEVALRLGGLASLGTCYRAALWAHSLIATPSLHQATRSEFAVCFAVVLSLTCGLSLTFVGSGLFRHVPIPEHSAYFPRKGSL</sequence>
<feature type="transmembrane region" description="Helical" evidence="1">
    <location>
        <begin position="56"/>
        <end position="80"/>
    </location>
</feature>
<evidence type="ECO:0000313" key="2">
    <source>
        <dbReference type="EMBL" id="MBB6125026.1"/>
    </source>
</evidence>
<name>A0A841J672_9SPHN</name>
<dbReference type="Proteomes" id="UP000552700">
    <property type="component" value="Unassembled WGS sequence"/>
</dbReference>
<gene>
    <name evidence="2" type="ORF">FHS92_002783</name>
</gene>
<evidence type="ECO:0000313" key="3">
    <source>
        <dbReference type="Proteomes" id="UP000552700"/>
    </source>
</evidence>
<dbReference type="AlphaFoldDB" id="A0A841J672"/>
<reference evidence="2 3" key="1">
    <citation type="submission" date="2020-08" db="EMBL/GenBank/DDBJ databases">
        <title>Genomic Encyclopedia of Type Strains, Phase IV (KMG-IV): sequencing the most valuable type-strain genomes for metagenomic binning, comparative biology and taxonomic classification.</title>
        <authorList>
            <person name="Goeker M."/>
        </authorList>
    </citation>
    <scope>NUCLEOTIDE SEQUENCE [LARGE SCALE GENOMIC DNA]</scope>
    <source>
        <strain evidence="2 3">DSM 102255</strain>
    </source>
</reference>
<evidence type="ECO:0000256" key="1">
    <source>
        <dbReference type="SAM" id="Phobius"/>
    </source>
</evidence>